<dbReference type="EMBL" id="FQTU01000005">
    <property type="protein sequence ID" value="SHE66511.1"/>
    <property type="molecule type" value="Genomic_DNA"/>
</dbReference>
<reference evidence="7 8" key="1">
    <citation type="submission" date="2016-11" db="EMBL/GenBank/DDBJ databases">
        <authorList>
            <person name="Jaros S."/>
            <person name="Januszkiewicz K."/>
            <person name="Wedrychowicz H."/>
        </authorList>
    </citation>
    <scope>NUCLEOTIDE SEQUENCE [LARGE SCALE GENOMIC DNA]</scope>
    <source>
        <strain evidence="7 8">DSM 14828</strain>
    </source>
</reference>
<comment type="function">
    <text evidence="5">Acetylates the N-terminal alanine of ribosomal protein bS18.</text>
</comment>
<dbReference type="OrthoDB" id="9797806at2"/>
<comment type="catalytic activity">
    <reaction evidence="5">
        <text>N-terminal L-alanyl-[ribosomal protein bS18] + acetyl-CoA = N-terminal N(alpha)-acetyl-L-alanyl-[ribosomal protein bS18] + CoA + H(+)</text>
        <dbReference type="Rhea" id="RHEA:43756"/>
        <dbReference type="Rhea" id="RHEA-COMP:10676"/>
        <dbReference type="Rhea" id="RHEA-COMP:10677"/>
        <dbReference type="ChEBI" id="CHEBI:15378"/>
        <dbReference type="ChEBI" id="CHEBI:57287"/>
        <dbReference type="ChEBI" id="CHEBI:57288"/>
        <dbReference type="ChEBI" id="CHEBI:64718"/>
        <dbReference type="ChEBI" id="CHEBI:83683"/>
        <dbReference type="EC" id="2.3.1.266"/>
    </reaction>
</comment>
<dbReference type="PANTHER" id="PTHR43420:SF44">
    <property type="entry name" value="ACETYLTRANSFERASE YPEA"/>
    <property type="match status" value="1"/>
</dbReference>
<evidence type="ECO:0000313" key="7">
    <source>
        <dbReference type="EMBL" id="SHE66511.1"/>
    </source>
</evidence>
<comment type="subcellular location">
    <subcellularLocation>
        <location evidence="5">Cytoplasm</location>
    </subcellularLocation>
</comment>
<evidence type="ECO:0000313" key="8">
    <source>
        <dbReference type="Proteomes" id="UP000184251"/>
    </source>
</evidence>
<protein>
    <recommendedName>
        <fullName evidence="5">[Ribosomal protein bS18]-alanine N-acetyltransferase</fullName>
        <ecNumber evidence="5">2.3.1.266</ecNumber>
    </recommendedName>
</protein>
<dbReference type="CDD" id="cd04301">
    <property type="entry name" value="NAT_SF"/>
    <property type="match status" value="1"/>
</dbReference>
<dbReference type="PANTHER" id="PTHR43420">
    <property type="entry name" value="ACETYLTRANSFERASE"/>
    <property type="match status" value="1"/>
</dbReference>
<evidence type="ECO:0000256" key="1">
    <source>
        <dbReference type="ARBA" id="ARBA00005395"/>
    </source>
</evidence>
<dbReference type="AlphaFoldDB" id="A0A1M4VC30"/>
<dbReference type="Proteomes" id="UP000184251">
    <property type="component" value="Unassembled WGS sequence"/>
</dbReference>
<sequence length="150" mass="16876">MTENKPVVILPMRSEHLDSVVALELRCFKVPWTRDMFEEELENPLARYFVIVTEGDIAGYAGIWHIHGEGHITNIAVDEPYRGKGFGKQLLNNLIKKGAAEGIDTFTLEVRKSNASALGLYMNCGFKAAGIRKNYYSDNGEDAVVMWRKP</sequence>
<dbReference type="InterPro" id="IPR016181">
    <property type="entry name" value="Acyl_CoA_acyltransferase"/>
</dbReference>
<dbReference type="GO" id="GO:0005840">
    <property type="term" value="C:ribosome"/>
    <property type="evidence" value="ECO:0007669"/>
    <property type="project" value="UniProtKB-KW"/>
</dbReference>
<accession>A0A1M4VC30</accession>
<keyword evidence="3 7" id="KW-0808">Transferase</keyword>
<evidence type="ECO:0000256" key="3">
    <source>
        <dbReference type="ARBA" id="ARBA00022679"/>
    </source>
</evidence>
<name>A0A1M4VC30_9FIRM</name>
<dbReference type="InterPro" id="IPR006464">
    <property type="entry name" value="AcTrfase_RimI/Ard1"/>
</dbReference>
<dbReference type="Gene3D" id="3.40.630.30">
    <property type="match status" value="1"/>
</dbReference>
<dbReference type="Pfam" id="PF00583">
    <property type="entry name" value="Acetyltransf_1"/>
    <property type="match status" value="1"/>
</dbReference>
<keyword evidence="4" id="KW-0012">Acyltransferase</keyword>
<evidence type="ECO:0000256" key="4">
    <source>
        <dbReference type="ARBA" id="ARBA00023315"/>
    </source>
</evidence>
<dbReference type="STRING" id="1120975.SAMN02746064_00941"/>
<keyword evidence="7" id="KW-0687">Ribonucleoprotein</keyword>
<evidence type="ECO:0000259" key="6">
    <source>
        <dbReference type="PROSITE" id="PS51186"/>
    </source>
</evidence>
<keyword evidence="8" id="KW-1185">Reference proteome</keyword>
<feature type="domain" description="N-acetyltransferase" evidence="6">
    <location>
        <begin position="7"/>
        <end position="150"/>
    </location>
</feature>
<dbReference type="RefSeq" id="WP_073269933.1">
    <property type="nucleotide sequence ID" value="NZ_FQTU01000005.1"/>
</dbReference>
<comment type="similarity">
    <text evidence="1 5">Belongs to the acetyltransferase family. RimI subfamily.</text>
</comment>
<dbReference type="PROSITE" id="PS51186">
    <property type="entry name" value="GNAT"/>
    <property type="match status" value="1"/>
</dbReference>
<dbReference type="InterPro" id="IPR000182">
    <property type="entry name" value="GNAT_dom"/>
</dbReference>
<dbReference type="GO" id="GO:0008999">
    <property type="term" value="F:protein-N-terminal-alanine acetyltransferase activity"/>
    <property type="evidence" value="ECO:0007669"/>
    <property type="project" value="UniProtKB-EC"/>
</dbReference>
<gene>
    <name evidence="7" type="ORF">SAMN02746064_00941</name>
</gene>
<dbReference type="InterPro" id="IPR050680">
    <property type="entry name" value="YpeA/RimI_acetyltransf"/>
</dbReference>
<proteinExistence type="inferred from homology"/>
<keyword evidence="2 5" id="KW-0963">Cytoplasm</keyword>
<keyword evidence="7" id="KW-0689">Ribosomal protein</keyword>
<evidence type="ECO:0000256" key="2">
    <source>
        <dbReference type="ARBA" id="ARBA00022490"/>
    </source>
</evidence>
<organism evidence="7 8">
    <name type="scientific">Alkalibacter saccharofermentans DSM 14828</name>
    <dbReference type="NCBI Taxonomy" id="1120975"/>
    <lineage>
        <taxon>Bacteria</taxon>
        <taxon>Bacillati</taxon>
        <taxon>Bacillota</taxon>
        <taxon>Clostridia</taxon>
        <taxon>Eubacteriales</taxon>
        <taxon>Eubacteriaceae</taxon>
        <taxon>Alkalibacter</taxon>
    </lineage>
</organism>
<dbReference type="SUPFAM" id="SSF55729">
    <property type="entry name" value="Acyl-CoA N-acyltransferases (Nat)"/>
    <property type="match status" value="1"/>
</dbReference>
<dbReference type="NCBIfam" id="TIGR01575">
    <property type="entry name" value="rimI"/>
    <property type="match status" value="1"/>
</dbReference>
<dbReference type="EC" id="2.3.1.266" evidence="5"/>
<evidence type="ECO:0000256" key="5">
    <source>
        <dbReference type="RuleBase" id="RU363094"/>
    </source>
</evidence>
<dbReference type="GO" id="GO:0005737">
    <property type="term" value="C:cytoplasm"/>
    <property type="evidence" value="ECO:0007669"/>
    <property type="project" value="UniProtKB-SubCell"/>
</dbReference>